<evidence type="ECO:0000256" key="1">
    <source>
        <dbReference type="SAM" id="Phobius"/>
    </source>
</evidence>
<reference evidence="2 3" key="1">
    <citation type="journal article" date="2024" name="Ann. Entomol. Soc. Am.">
        <title>Genomic analyses of the southern and eastern yellowjacket wasps (Hymenoptera: Vespidae) reveal evolutionary signatures of social life.</title>
        <authorList>
            <person name="Catto M.A."/>
            <person name="Caine P.B."/>
            <person name="Orr S.E."/>
            <person name="Hunt B.G."/>
            <person name="Goodisman M.A.D."/>
        </authorList>
    </citation>
    <scope>NUCLEOTIDE SEQUENCE [LARGE SCALE GENOMIC DNA]</scope>
    <source>
        <strain evidence="2">232</strain>
        <tissue evidence="2">Head and thorax</tissue>
    </source>
</reference>
<dbReference type="EMBL" id="JAYRBN010000116">
    <property type="protein sequence ID" value="KAL2721512.1"/>
    <property type="molecule type" value="Genomic_DNA"/>
</dbReference>
<evidence type="ECO:0000313" key="2">
    <source>
        <dbReference type="EMBL" id="KAL2721512.1"/>
    </source>
</evidence>
<feature type="transmembrane region" description="Helical" evidence="1">
    <location>
        <begin position="12"/>
        <end position="41"/>
    </location>
</feature>
<keyword evidence="3" id="KW-1185">Reference proteome</keyword>
<name>A0ABD2ALM2_VESMC</name>
<evidence type="ECO:0000313" key="3">
    <source>
        <dbReference type="Proteomes" id="UP001607303"/>
    </source>
</evidence>
<keyword evidence="1" id="KW-1133">Transmembrane helix</keyword>
<proteinExistence type="predicted"/>
<dbReference type="Proteomes" id="UP001607303">
    <property type="component" value="Unassembled WGS sequence"/>
</dbReference>
<accession>A0ABD2ALM2</accession>
<keyword evidence="1" id="KW-0472">Membrane</keyword>
<gene>
    <name evidence="2" type="ORF">V1477_020332</name>
</gene>
<comment type="caution">
    <text evidence="2">The sequence shown here is derived from an EMBL/GenBank/DDBJ whole genome shotgun (WGS) entry which is preliminary data.</text>
</comment>
<dbReference type="AlphaFoldDB" id="A0ABD2ALM2"/>
<protein>
    <submittedName>
        <fullName evidence="2">Uncharacterized protein</fullName>
    </submittedName>
</protein>
<organism evidence="2 3">
    <name type="scientific">Vespula maculifrons</name>
    <name type="common">Eastern yellow jacket</name>
    <name type="synonym">Wasp</name>
    <dbReference type="NCBI Taxonomy" id="7453"/>
    <lineage>
        <taxon>Eukaryota</taxon>
        <taxon>Metazoa</taxon>
        <taxon>Ecdysozoa</taxon>
        <taxon>Arthropoda</taxon>
        <taxon>Hexapoda</taxon>
        <taxon>Insecta</taxon>
        <taxon>Pterygota</taxon>
        <taxon>Neoptera</taxon>
        <taxon>Endopterygota</taxon>
        <taxon>Hymenoptera</taxon>
        <taxon>Apocrita</taxon>
        <taxon>Aculeata</taxon>
        <taxon>Vespoidea</taxon>
        <taxon>Vespidae</taxon>
        <taxon>Vespinae</taxon>
        <taxon>Vespula</taxon>
    </lineage>
</organism>
<keyword evidence="1" id="KW-0812">Transmembrane</keyword>
<sequence length="173" mass="18960">MDTFQGNRVDFIPSFTSTLLCSVLVWSGLVWSVLVWSGLFLSHTTYRANEVLIQLSYSPGHSDILAFGCFGSNENIAVISGILREEVEAPTVKNFNQTRNDVSDVHSNLPDVHLDNKTRGKSSDVTGWSNKPIETGDTVAILCTRVVAASRFTEELVRGRGKRGLKGGLKEMG</sequence>